<dbReference type="InterPro" id="IPR016032">
    <property type="entry name" value="Sig_transdc_resp-reg_C-effctor"/>
</dbReference>
<dbReference type="Pfam" id="PF13191">
    <property type="entry name" value="AAA_16"/>
    <property type="match status" value="1"/>
</dbReference>
<name>A0A7W7CK82_9ACTN</name>
<dbReference type="SMART" id="SM00421">
    <property type="entry name" value="HTH_LUXR"/>
    <property type="match status" value="1"/>
</dbReference>
<dbReference type="GO" id="GO:0005737">
    <property type="term" value="C:cytoplasm"/>
    <property type="evidence" value="ECO:0007669"/>
    <property type="project" value="TreeGrafter"/>
</dbReference>
<keyword evidence="1" id="KW-0547">Nucleotide-binding</keyword>
<dbReference type="SUPFAM" id="SSF52540">
    <property type="entry name" value="P-loop containing nucleoside triphosphate hydrolases"/>
    <property type="match status" value="1"/>
</dbReference>
<evidence type="ECO:0000259" key="3">
    <source>
        <dbReference type="PROSITE" id="PS50043"/>
    </source>
</evidence>
<dbReference type="InterPro" id="IPR000792">
    <property type="entry name" value="Tscrpt_reg_LuxR_C"/>
</dbReference>
<gene>
    <name evidence="4" type="ORF">BKA14_000163</name>
</gene>
<dbReference type="PANTHER" id="PTHR16305:SF35">
    <property type="entry name" value="TRANSCRIPTIONAL ACTIVATOR DOMAIN"/>
    <property type="match status" value="1"/>
</dbReference>
<dbReference type="PANTHER" id="PTHR16305">
    <property type="entry name" value="TESTICULAR SOLUBLE ADENYLYL CYCLASE"/>
    <property type="match status" value="1"/>
</dbReference>
<dbReference type="PROSITE" id="PS50043">
    <property type="entry name" value="HTH_LUXR_2"/>
    <property type="match status" value="1"/>
</dbReference>
<dbReference type="Gene3D" id="1.25.40.10">
    <property type="entry name" value="Tetratricopeptide repeat domain"/>
    <property type="match status" value="2"/>
</dbReference>
<accession>A0A7W7CK82</accession>
<dbReference type="GO" id="GO:0005524">
    <property type="term" value="F:ATP binding"/>
    <property type="evidence" value="ECO:0007669"/>
    <property type="project" value="UniProtKB-KW"/>
</dbReference>
<reference evidence="4 5" key="1">
    <citation type="submission" date="2020-08" db="EMBL/GenBank/DDBJ databases">
        <title>Sequencing the genomes of 1000 actinobacteria strains.</title>
        <authorList>
            <person name="Klenk H.-P."/>
        </authorList>
    </citation>
    <scope>NUCLEOTIDE SEQUENCE [LARGE SCALE GENOMIC DNA]</scope>
    <source>
        <strain evidence="4 5">DSM 45518</strain>
    </source>
</reference>
<comment type="caution">
    <text evidence="4">The sequence shown here is derived from an EMBL/GenBank/DDBJ whole genome shotgun (WGS) entry which is preliminary data.</text>
</comment>
<dbReference type="SUPFAM" id="SSF46894">
    <property type="entry name" value="C-terminal effector domain of the bipartite response regulators"/>
    <property type="match status" value="1"/>
</dbReference>
<dbReference type="GO" id="GO:0003677">
    <property type="term" value="F:DNA binding"/>
    <property type="evidence" value="ECO:0007669"/>
    <property type="project" value="UniProtKB-KW"/>
</dbReference>
<dbReference type="CDD" id="cd06170">
    <property type="entry name" value="LuxR_C_like"/>
    <property type="match status" value="1"/>
</dbReference>
<dbReference type="InterPro" id="IPR041664">
    <property type="entry name" value="AAA_16"/>
</dbReference>
<dbReference type="Pfam" id="PF17874">
    <property type="entry name" value="TPR_MalT"/>
    <property type="match status" value="1"/>
</dbReference>
<evidence type="ECO:0000256" key="2">
    <source>
        <dbReference type="ARBA" id="ARBA00022840"/>
    </source>
</evidence>
<evidence type="ECO:0000256" key="1">
    <source>
        <dbReference type="ARBA" id="ARBA00022741"/>
    </source>
</evidence>
<sequence>MPDRSPDPADFVGRGAELKMLAERLDRVRQGAAATVLIGGDAGIGKSRLLSRFAADAREAGARVLTGACEEHFGDPMPYGPLLEILEDYSREFGTGDEAYRRLTGFFDRGDHISGPQQVFVNVRRMLEAVGEPLVLIIEDLHWADPSTLDLVRHLAQARAEGRRLLLVCSHRTAGPGPADPLGQLLASANFTRRVERAELGPFTLAEVRALLDDGLDPALIERCRKWSEGNPFYAEQLIASGALSSPESVQLSADLQSVLLARVNDLSADALRVLRAAAVAGRTVSRRLLRLVSKLEPDALGASVQECFNRQMLITGRDEDTYRFRHALLREAVYTATVRDIRVDLHTAMARALSGDASLSLAEGSAAAELALHWYQAGSWPEAFASAVRAGDEAMRTFAFTSAEVQFDRALTLWSRVADPGVPRVRLLVAAAEAARWSGGADRALNRIEAAIAEAGPDRPDLMERQATYLWETGRRQEAELVYRAAAGLLDGSPASAVKARVLAAVALAQLHAGKYAEGKETAEGALRVAIEAGARAEEGRARNVSGLAHGMLGNVGEGVERLNQAITIARAENHLEDLLRAYANLGLILETAGDLREAAEASQTGLAEARKLELGNTTQAMILANNAGVALVMLGEWDAAETILAEMLLDRSPAESVYPRLTLAEVKVARGDYDRARELLASIETVENGDPRFLGPLHTIRALLALGSGDLPEAGREVARGVAALHDGENSLERLRLCAVGLRCAADLARSDRKLAMQVGDQLAREGFEARPAESTPETDQLVRLCQAERQRLRGTGTALMWQQVAEGWDRLDRPYEAAYARLRQAAATGGTREPLLAAHREATRLGAEPLLADVVRLAREFRLDLADRPYGLTEAEFETLRLLYDGADAAGIARARGVSQRTSETQIRRVYQKMDVHSQAQAMAKARADNLFP</sequence>
<dbReference type="SUPFAM" id="SSF48452">
    <property type="entry name" value="TPR-like"/>
    <property type="match status" value="2"/>
</dbReference>
<dbReference type="AlphaFoldDB" id="A0A7W7CK82"/>
<proteinExistence type="predicted"/>
<dbReference type="Gene3D" id="3.40.50.300">
    <property type="entry name" value="P-loop containing nucleotide triphosphate hydrolases"/>
    <property type="match status" value="1"/>
</dbReference>
<dbReference type="RefSeq" id="WP_184949037.1">
    <property type="nucleotide sequence ID" value="NZ_BOMC01000040.1"/>
</dbReference>
<dbReference type="InterPro" id="IPR011990">
    <property type="entry name" value="TPR-like_helical_dom_sf"/>
</dbReference>
<keyword evidence="5" id="KW-1185">Reference proteome</keyword>
<dbReference type="GO" id="GO:0004016">
    <property type="term" value="F:adenylate cyclase activity"/>
    <property type="evidence" value="ECO:0007669"/>
    <property type="project" value="TreeGrafter"/>
</dbReference>
<dbReference type="InterPro" id="IPR036388">
    <property type="entry name" value="WH-like_DNA-bd_sf"/>
</dbReference>
<dbReference type="Pfam" id="PF00196">
    <property type="entry name" value="GerE"/>
    <property type="match status" value="1"/>
</dbReference>
<feature type="domain" description="HTH luxR-type" evidence="3">
    <location>
        <begin position="868"/>
        <end position="933"/>
    </location>
</feature>
<evidence type="ECO:0000313" key="5">
    <source>
        <dbReference type="Proteomes" id="UP000542742"/>
    </source>
</evidence>
<dbReference type="GO" id="GO:0006355">
    <property type="term" value="P:regulation of DNA-templated transcription"/>
    <property type="evidence" value="ECO:0007669"/>
    <property type="project" value="InterPro"/>
</dbReference>
<evidence type="ECO:0000313" key="4">
    <source>
        <dbReference type="EMBL" id="MBB4690015.1"/>
    </source>
</evidence>
<keyword evidence="2" id="KW-0067">ATP-binding</keyword>
<dbReference type="Gene3D" id="1.10.10.10">
    <property type="entry name" value="Winged helix-like DNA-binding domain superfamily/Winged helix DNA-binding domain"/>
    <property type="match status" value="1"/>
</dbReference>
<protein>
    <submittedName>
        <fullName evidence="4">Putative ATPase/DNA-binding CsgD family transcriptional regulator</fullName>
    </submittedName>
</protein>
<dbReference type="EMBL" id="JACHMF010000001">
    <property type="protein sequence ID" value="MBB4690015.1"/>
    <property type="molecule type" value="Genomic_DNA"/>
</dbReference>
<keyword evidence="4" id="KW-0238">DNA-binding</keyword>
<dbReference type="InterPro" id="IPR027417">
    <property type="entry name" value="P-loop_NTPase"/>
</dbReference>
<dbReference type="InterPro" id="IPR041617">
    <property type="entry name" value="TPR_MalT"/>
</dbReference>
<organism evidence="4 5">
    <name type="scientific">Paractinoplanes abujensis</name>
    <dbReference type="NCBI Taxonomy" id="882441"/>
    <lineage>
        <taxon>Bacteria</taxon>
        <taxon>Bacillati</taxon>
        <taxon>Actinomycetota</taxon>
        <taxon>Actinomycetes</taxon>
        <taxon>Micromonosporales</taxon>
        <taxon>Micromonosporaceae</taxon>
        <taxon>Paractinoplanes</taxon>
    </lineage>
</organism>
<dbReference type="Proteomes" id="UP000542742">
    <property type="component" value="Unassembled WGS sequence"/>
</dbReference>